<dbReference type="SUPFAM" id="SSF54928">
    <property type="entry name" value="RNA-binding domain, RBD"/>
    <property type="match status" value="1"/>
</dbReference>
<sequence>MALSTLSNKEIKLLIFSLIVLFLLLACIAFEPLMDIMHALNKAVYSGYSTGKLLVSFAWFIVLPLLAFVSIRLRLHQHLERFEKLFLLLFIFSIASGFYLGASQFQSFASDYRPRWLFATIIYEKDYKNWEASKFYHNHFPKATLYFIEQTFGLDFSNKFDDGRPWFEFLPNARAYAFAYFLILVIALFSLLVYLFSIAKHLDLLNFFLLVSGSLGLLIYMLDGGIASAPISIVFFFFALFLVSRYAKFCKTPFSRASLALFASLAINMLSVGLFSYYLPTNNFQLSLVLFAFAAYVLFFEIKERRKRKELSLQHIAKVAFLLLLLAYSFNSIRPVIETYALGKPLVNYTELGYNNVQEGAGIFIYGLPAQISEAELKEFLQNYGTVLELNKTGWVAFARILPEGFVRDKEIESALKKKFKPSTYLYVEELAPRPSYESIYIYWQAPTNSRQYIRDGFSDIKVLRRIDKGSATILIVEARTSPTWQLLSVLTEIKENGYKGKLLVAK</sequence>
<feature type="transmembrane region" description="Helical" evidence="1">
    <location>
        <begin position="53"/>
        <end position="73"/>
    </location>
</feature>
<dbReference type="InterPro" id="IPR035979">
    <property type="entry name" value="RBD_domain_sf"/>
</dbReference>
<organism evidence="2 3">
    <name type="scientific">Candidatus Iainarchaeum sp</name>
    <dbReference type="NCBI Taxonomy" id="3101447"/>
    <lineage>
        <taxon>Archaea</taxon>
        <taxon>Candidatus Iainarchaeota</taxon>
        <taxon>Candidatus Iainarchaeia</taxon>
        <taxon>Candidatus Iainarchaeales</taxon>
        <taxon>Candidatus Iainarchaeaceae</taxon>
        <taxon>Candidatus Iainarchaeum</taxon>
    </lineage>
</organism>
<feature type="transmembrane region" description="Helical" evidence="1">
    <location>
        <begin position="259"/>
        <end position="278"/>
    </location>
</feature>
<dbReference type="AlphaFoldDB" id="A0A497JFS1"/>
<feature type="transmembrane region" description="Helical" evidence="1">
    <location>
        <begin position="204"/>
        <end position="222"/>
    </location>
</feature>
<feature type="transmembrane region" description="Helical" evidence="1">
    <location>
        <begin position="228"/>
        <end position="247"/>
    </location>
</feature>
<feature type="transmembrane region" description="Helical" evidence="1">
    <location>
        <begin position="85"/>
        <end position="102"/>
    </location>
</feature>
<feature type="transmembrane region" description="Helical" evidence="1">
    <location>
        <begin position="312"/>
        <end position="330"/>
    </location>
</feature>
<name>A0A497JFS1_9ARCH</name>
<feature type="transmembrane region" description="Helical" evidence="1">
    <location>
        <begin position="175"/>
        <end position="197"/>
    </location>
</feature>
<keyword evidence="1" id="KW-0472">Membrane</keyword>
<comment type="caution">
    <text evidence="2">The sequence shown here is derived from an EMBL/GenBank/DDBJ whole genome shotgun (WGS) entry which is preliminary data.</text>
</comment>
<reference evidence="2 3" key="1">
    <citation type="submission" date="2018-06" db="EMBL/GenBank/DDBJ databases">
        <title>Extensive metabolic versatility and redundancy in microbially diverse, dynamic hydrothermal sediments.</title>
        <authorList>
            <person name="Dombrowski N."/>
            <person name="Teske A."/>
            <person name="Baker B.J."/>
        </authorList>
    </citation>
    <scope>NUCLEOTIDE SEQUENCE [LARGE SCALE GENOMIC DNA]</scope>
    <source>
        <strain evidence="2">B9_G13</strain>
    </source>
</reference>
<gene>
    <name evidence="2" type="ORF">DRO07_01625</name>
</gene>
<evidence type="ECO:0000313" key="3">
    <source>
        <dbReference type="Proteomes" id="UP000277633"/>
    </source>
</evidence>
<dbReference type="Proteomes" id="UP000277633">
    <property type="component" value="Unassembled WGS sequence"/>
</dbReference>
<protein>
    <submittedName>
        <fullName evidence="2">Uncharacterized protein</fullName>
    </submittedName>
</protein>
<keyword evidence="1" id="KW-1133">Transmembrane helix</keyword>
<dbReference type="GO" id="GO:0003676">
    <property type="term" value="F:nucleic acid binding"/>
    <property type="evidence" value="ECO:0007669"/>
    <property type="project" value="InterPro"/>
</dbReference>
<evidence type="ECO:0000313" key="2">
    <source>
        <dbReference type="EMBL" id="RLG69794.1"/>
    </source>
</evidence>
<dbReference type="EMBL" id="QMWO01000046">
    <property type="protein sequence ID" value="RLG69794.1"/>
    <property type="molecule type" value="Genomic_DNA"/>
</dbReference>
<accession>A0A497JFS1</accession>
<proteinExistence type="predicted"/>
<evidence type="ECO:0000256" key="1">
    <source>
        <dbReference type="SAM" id="Phobius"/>
    </source>
</evidence>
<keyword evidence="1" id="KW-0812">Transmembrane</keyword>
<feature type="transmembrane region" description="Helical" evidence="1">
    <location>
        <begin position="284"/>
        <end position="300"/>
    </location>
</feature>